<evidence type="ECO:0000313" key="9">
    <source>
        <dbReference type="Proteomes" id="UP000469943"/>
    </source>
</evidence>
<evidence type="ECO:0000256" key="5">
    <source>
        <dbReference type="PIRSR" id="PIRSR606710-1"/>
    </source>
</evidence>
<keyword evidence="3 8" id="KW-0378">Hydrolase</keyword>
<organism evidence="7 10">
    <name type="scientific">Bifidobacterium ramosum</name>
    <dbReference type="NCBI Taxonomy" id="1798158"/>
    <lineage>
        <taxon>Bacteria</taxon>
        <taxon>Bacillati</taxon>
        <taxon>Actinomycetota</taxon>
        <taxon>Actinomycetes</taxon>
        <taxon>Bifidobacteriales</taxon>
        <taxon>Bifidobacteriaceae</taxon>
        <taxon>Bifidobacterium</taxon>
    </lineage>
</organism>
<evidence type="ECO:0000256" key="3">
    <source>
        <dbReference type="ARBA" id="ARBA00022801"/>
    </source>
</evidence>
<comment type="caution">
    <text evidence="7">The sequence shown here is derived from an EMBL/GenBank/DDBJ whole genome shotgun (WGS) entry which is preliminary data.</text>
</comment>
<reference evidence="8 9" key="1">
    <citation type="submission" date="2019-10" db="EMBL/GenBank/DDBJ databases">
        <title>Bifidobacterium from non-human primates.</title>
        <authorList>
            <person name="Modesto M."/>
        </authorList>
    </citation>
    <scope>NUCLEOTIDE SEQUENCE [LARGE SCALE GENOMIC DNA]</scope>
    <source>
        <strain evidence="8 9">TREM</strain>
    </source>
</reference>
<evidence type="ECO:0000256" key="1">
    <source>
        <dbReference type="ARBA" id="ARBA00009865"/>
    </source>
</evidence>
<evidence type="ECO:0000313" key="7">
    <source>
        <dbReference type="EMBL" id="KAB8288398.1"/>
    </source>
</evidence>
<dbReference type="Gene3D" id="2.115.10.20">
    <property type="entry name" value="Glycosyl hydrolase domain, family 43"/>
    <property type="match status" value="1"/>
</dbReference>
<feature type="active site" description="Proton donor" evidence="5">
    <location>
        <position position="206"/>
    </location>
</feature>
<dbReference type="EMBL" id="WBSM01000003">
    <property type="protein sequence ID" value="KAB8288398.1"/>
    <property type="molecule type" value="Genomic_DNA"/>
</dbReference>
<keyword evidence="10" id="KW-1185">Reference proteome</keyword>
<keyword evidence="2" id="KW-0732">Signal</keyword>
<dbReference type="GO" id="GO:0005975">
    <property type="term" value="P:carbohydrate metabolic process"/>
    <property type="evidence" value="ECO:0007669"/>
    <property type="project" value="InterPro"/>
</dbReference>
<proteinExistence type="inferred from homology"/>
<feature type="active site" description="Proton acceptor" evidence="5">
    <location>
        <position position="29"/>
    </location>
</feature>
<evidence type="ECO:0000256" key="2">
    <source>
        <dbReference type="ARBA" id="ARBA00022729"/>
    </source>
</evidence>
<dbReference type="GO" id="GO:0004553">
    <property type="term" value="F:hydrolase activity, hydrolyzing O-glycosyl compounds"/>
    <property type="evidence" value="ECO:0007669"/>
    <property type="project" value="InterPro"/>
</dbReference>
<gene>
    <name evidence="7" type="ORF">DSM100688_0965</name>
    <name evidence="8" type="ORF">GFD24_04930</name>
</gene>
<dbReference type="SUPFAM" id="SSF75005">
    <property type="entry name" value="Arabinanase/levansucrase/invertase"/>
    <property type="match status" value="1"/>
</dbReference>
<dbReference type="Gene3D" id="2.60.120.560">
    <property type="entry name" value="Exo-inulinase, domain 1"/>
    <property type="match status" value="1"/>
</dbReference>
<dbReference type="EMBL" id="WHZX01000003">
    <property type="protein sequence ID" value="NEG71567.1"/>
    <property type="molecule type" value="Genomic_DNA"/>
</dbReference>
<dbReference type="PANTHER" id="PTHR43817:SF1">
    <property type="entry name" value="HYDROLASE, FAMILY 43, PUTATIVE (AFU_ORTHOLOGUE AFUA_3G01660)-RELATED"/>
    <property type="match status" value="1"/>
</dbReference>
<evidence type="ECO:0000313" key="10">
    <source>
        <dbReference type="Proteomes" id="UP000482084"/>
    </source>
</evidence>
<dbReference type="PANTHER" id="PTHR43817">
    <property type="entry name" value="GLYCOSYL HYDROLASE"/>
    <property type="match status" value="1"/>
</dbReference>
<dbReference type="OrthoDB" id="9801455at2"/>
<dbReference type="Proteomes" id="UP000482084">
    <property type="component" value="Unassembled WGS sequence"/>
</dbReference>
<comment type="similarity">
    <text evidence="1">Belongs to the glycosyl hydrolase 43 family.</text>
</comment>
<dbReference type="Proteomes" id="UP000469943">
    <property type="component" value="Unassembled WGS sequence"/>
</dbReference>
<sequence>MTQQSTSAVAQRYTNPLQYADGVAHTAPDPFVLEYLGEYWCYSSCADGVQVSRSADLVHWDRLGTCYTEAGRKEYWAPSVILIDGTLYMYVSDMPEDSDNHHEQIMRVATADRPEGPFECVTTLFDGFAIDSQVVRGADGTMYLLYADNQRAGVSLDRPGTSVMIDRLDTPTSRVGNPRPLILPTRDEEIFARNRFGDGRDWHTIEGATLFTHRDQAYITYSGNSFTNETYFVGYAQAALSGDTPLDELDWRKHAGYGTFDPLIHRRGHVEGTGHNSIIKAPNGVDDWIIYHARERIPELSGDETERRQMCIDPIDYMEGELRTVAPTRDPQWAPAKPDVEDMFGGDDRDLHDDGNWRVLSGMATVSGHQLETSLHGVFRAILREERPWNTYLASFWAKASTADAGGRFGFAVAYKDERNHAELVWDAGDRRFRLLGAVDGVHREFASSQREMPYLDPAQWHRWAVTRTFGTCELRVDDMPIIRADIPLDGGAIGLFSQYTSTRFAAMRVTDHADLWGERLADIGRELRIVDGALSFDERGARVWKDRPVRCEREFLPPSAVQSTTGVRYVFDVAFDRADGTLEIMLPNATVTADAEHVGVTGDEGSAMPAAVERTDNPAEARRDRYGRILCTIIIETQGGTTSIRTREVIWTFDNVRTDNERSVAENRLTCTLNGASLTGYCRTSINH</sequence>
<keyword evidence="4" id="KW-0326">Glycosidase</keyword>
<dbReference type="AlphaFoldDB" id="A0A6L4X1A6"/>
<evidence type="ECO:0000256" key="6">
    <source>
        <dbReference type="PIRSR" id="PIRSR606710-2"/>
    </source>
</evidence>
<evidence type="ECO:0000256" key="4">
    <source>
        <dbReference type="ARBA" id="ARBA00023295"/>
    </source>
</evidence>
<evidence type="ECO:0000313" key="8">
    <source>
        <dbReference type="EMBL" id="NEG71567.1"/>
    </source>
</evidence>
<feature type="site" description="Important for catalytic activity, responsible for pKa modulation of the active site Glu and correct orientation of both the proton donor and substrate" evidence="6">
    <location>
        <position position="131"/>
    </location>
</feature>
<dbReference type="CDD" id="cd08991">
    <property type="entry name" value="GH43_HoAraf43-like"/>
    <property type="match status" value="1"/>
</dbReference>
<dbReference type="InterPro" id="IPR023296">
    <property type="entry name" value="Glyco_hydro_beta-prop_sf"/>
</dbReference>
<accession>A0A6L4X1A6</accession>
<name>A0A6L4X1A6_9BIFI</name>
<reference evidence="7 10" key="2">
    <citation type="submission" date="2019-10" db="EMBL/GenBank/DDBJ databases">
        <title>Characterization of the phylogenetic diversity of two novel species belonging to the genus Bifidobacterium: Bifidobacterium cebidarum sp. nov. and Bifidobacterium leontopitheci sp. nov.</title>
        <authorList>
            <person name="Lugli G.A."/>
            <person name="Duranti S."/>
            <person name="Milani C."/>
            <person name="Turroni F."/>
            <person name="Ventura M."/>
        </authorList>
    </citation>
    <scope>NUCLEOTIDE SEQUENCE [LARGE SCALE GENOMIC DNA]</scope>
    <source>
        <strain evidence="7 10">DSM 100688</strain>
    </source>
</reference>
<dbReference type="Pfam" id="PF04616">
    <property type="entry name" value="Glyco_hydro_43"/>
    <property type="match status" value="1"/>
</dbReference>
<dbReference type="InterPro" id="IPR006710">
    <property type="entry name" value="Glyco_hydro_43"/>
</dbReference>
<protein>
    <submittedName>
        <fullName evidence="7">Beta-xylosidase</fullName>
    </submittedName>
    <submittedName>
        <fullName evidence="8">Family 43 glycosylhydrolase</fullName>
    </submittedName>
</protein>
<dbReference type="RefSeq" id="WP_152358046.1">
    <property type="nucleotide sequence ID" value="NZ_WBSM01000003.1"/>
</dbReference>